<proteinExistence type="predicted"/>
<dbReference type="AlphaFoldDB" id="A0AAU7CIJ2"/>
<organism evidence="1">
    <name type="scientific">Singulisphaera sp. Ch08</name>
    <dbReference type="NCBI Taxonomy" id="3120278"/>
    <lineage>
        <taxon>Bacteria</taxon>
        <taxon>Pseudomonadati</taxon>
        <taxon>Planctomycetota</taxon>
        <taxon>Planctomycetia</taxon>
        <taxon>Isosphaerales</taxon>
        <taxon>Isosphaeraceae</taxon>
        <taxon>Singulisphaera</taxon>
    </lineage>
</organism>
<accession>A0AAU7CIJ2</accession>
<protein>
    <submittedName>
        <fullName evidence="1">Uncharacterized protein</fullName>
    </submittedName>
</protein>
<sequence length="173" mass="19583">MAGPVRKMSEVMLKMAEHILRKSAEDTSDEAAHAALFFANIAWNECVGIDNPRNHHRKIWETFEASNPSFWNELKSNNTDALIDDLVRYKQAHYPEDRRRILICGMMPNGNIRVEWLPTAAPGVDPKWELQLYGLVRTGDQPGAIRFLRKTRGLSRNEAMKQVAAVATGLGIK</sequence>
<name>A0AAU7CIJ2_9BACT</name>
<reference evidence="1" key="1">
    <citation type="submission" date="2024-05" db="EMBL/GenBank/DDBJ databases">
        <title>Planctomycetes of the genus Singulisphaera possess chitinolytic capabilities.</title>
        <authorList>
            <person name="Ivanova A."/>
        </authorList>
    </citation>
    <scope>NUCLEOTIDE SEQUENCE</scope>
    <source>
        <strain evidence="1">Ch08T</strain>
    </source>
</reference>
<gene>
    <name evidence="1" type="ORF">V5E97_02700</name>
</gene>
<dbReference type="RefSeq" id="WP_406697753.1">
    <property type="nucleotide sequence ID" value="NZ_CP155447.1"/>
</dbReference>
<dbReference type="EMBL" id="CP155447">
    <property type="protein sequence ID" value="XBH04947.1"/>
    <property type="molecule type" value="Genomic_DNA"/>
</dbReference>
<evidence type="ECO:0000313" key="1">
    <source>
        <dbReference type="EMBL" id="XBH04947.1"/>
    </source>
</evidence>